<organism evidence="1 2">
    <name type="scientific">Providencia phage PSTCR7</name>
    <dbReference type="NCBI Taxonomy" id="2783549"/>
    <lineage>
        <taxon>Viruses</taxon>
        <taxon>Duplodnaviria</taxon>
        <taxon>Heunggongvirae</taxon>
        <taxon>Uroviricota</taxon>
        <taxon>Caudoviricetes</taxon>
        <taxon>Craquatrovirus</taxon>
        <taxon>Craquatrovirus PSTCR7</taxon>
    </lineage>
</organism>
<accession>A0A7S9XI99</accession>
<reference evidence="1 2" key="1">
    <citation type="submission" date="2020-10" db="EMBL/GenBank/DDBJ databases">
        <title>Novel bacteriophages targeting Providencia spp. as potential agents for phage therapy.</title>
        <authorList>
            <person name="Rakov C."/>
            <person name="Alkalay-Oren S."/>
            <person name="Coppenhagen-Glazer S."/>
            <person name="Hazan R."/>
        </authorList>
    </citation>
    <scope>NUCLEOTIDE SEQUENCE [LARGE SCALE GENOMIC DNA]</scope>
</reference>
<dbReference type="GeneID" id="77951577"/>
<dbReference type="RefSeq" id="YP_010675254.1">
    <property type="nucleotide sequence ID" value="NC_071001.1"/>
</dbReference>
<dbReference type="Gene3D" id="3.90.320.10">
    <property type="match status" value="1"/>
</dbReference>
<proteinExistence type="predicted"/>
<name>A0A7S9XI99_9CAUD</name>
<dbReference type="InterPro" id="IPR011604">
    <property type="entry name" value="PDDEXK-like_dom_sf"/>
</dbReference>
<evidence type="ECO:0000313" key="2">
    <source>
        <dbReference type="Proteomes" id="UP000594422"/>
    </source>
</evidence>
<dbReference type="EMBL" id="MW057861">
    <property type="protein sequence ID" value="QPI18467.1"/>
    <property type="molecule type" value="Genomic_DNA"/>
</dbReference>
<protein>
    <recommendedName>
        <fullName evidence="3">Exonuclease</fullName>
    </recommendedName>
</protein>
<dbReference type="SUPFAM" id="SSF52980">
    <property type="entry name" value="Restriction endonuclease-like"/>
    <property type="match status" value="1"/>
</dbReference>
<dbReference type="KEGG" id="vg:77951577"/>
<dbReference type="Proteomes" id="UP000594422">
    <property type="component" value="Segment"/>
</dbReference>
<sequence>MGHVVIPATKTMQAFEKAVEQDQGSNYRQWLGKVIPCMDDAYRADDGGFRSHLGVSMLGDECNAKLFFTFRWATKPRFSGQTLRLFNRGHLEEARFIALLLAAGIQVYQQDEKGHQYRVSYRGGHLGSAIDGIVVGCPDFDNQNLAVLTEMKTHNDKSFAKLKKEGVEESKPEHYTQMQVYMRAYNLPAALYLAVNKNNDEIWAEIIYLNSEFADMEIDKGIQITTINTLPSRISNTSSWFKCKWCEHSDVCHRGKMPEVNCRTCRYSITNDDGSWSCVLHDKIITKEEQLAACSAYNVAEYYGKK</sequence>
<keyword evidence="2" id="KW-1185">Reference proteome</keyword>
<dbReference type="InterPro" id="IPR011335">
    <property type="entry name" value="Restrct_endonuc-II-like"/>
</dbReference>
<evidence type="ECO:0008006" key="3">
    <source>
        <dbReference type="Google" id="ProtNLM"/>
    </source>
</evidence>
<evidence type="ECO:0000313" key="1">
    <source>
        <dbReference type="EMBL" id="QPI18467.1"/>
    </source>
</evidence>